<dbReference type="AlphaFoldDB" id="A0AAV3X3D8"/>
<dbReference type="InterPro" id="IPR002622">
    <property type="entry name" value="Transposase_14"/>
</dbReference>
<dbReference type="Gene3D" id="1.10.10.10">
    <property type="entry name" value="Winged helix-like DNA-binding domain superfamily/Winged helix DNA-binding domain"/>
    <property type="match status" value="2"/>
</dbReference>
<dbReference type="Proteomes" id="UP001050975">
    <property type="component" value="Unassembled WGS sequence"/>
</dbReference>
<name>A0AAV3X3D8_9CYAN</name>
<feature type="region of interest" description="Disordered" evidence="1">
    <location>
        <begin position="100"/>
        <end position="129"/>
    </location>
</feature>
<reference evidence="3" key="1">
    <citation type="submission" date="2019-10" db="EMBL/GenBank/DDBJ databases">
        <title>Draft genome sequece of Microseira wollei NIES-4236.</title>
        <authorList>
            <person name="Yamaguchi H."/>
            <person name="Suzuki S."/>
            <person name="Kawachi M."/>
        </authorList>
    </citation>
    <scope>NUCLEOTIDE SEQUENCE</scope>
    <source>
        <strain evidence="3">NIES-4236</strain>
    </source>
</reference>
<evidence type="ECO:0000256" key="1">
    <source>
        <dbReference type="SAM" id="MobiDB-lite"/>
    </source>
</evidence>
<gene>
    <name evidence="3" type="ORF">MiSe_20750</name>
</gene>
<comment type="caution">
    <text evidence="3">The sequence shown here is derived from an EMBL/GenBank/DDBJ whole genome shotgun (WGS) entry which is preliminary data.</text>
</comment>
<dbReference type="RefSeq" id="WP_226578593.1">
    <property type="nucleotide sequence ID" value="NZ_BLAY01000026.1"/>
</dbReference>
<evidence type="ECO:0000313" key="4">
    <source>
        <dbReference type="Proteomes" id="UP001050975"/>
    </source>
</evidence>
<evidence type="ECO:0000313" key="3">
    <source>
        <dbReference type="EMBL" id="GET37322.1"/>
    </source>
</evidence>
<dbReference type="InterPro" id="IPR009057">
    <property type="entry name" value="Homeodomain-like_sf"/>
</dbReference>
<sequence length="129" mass="14616">MGIAYSYDLRVRALDLILSGSSLSQVSRMLKISRPTLYRWLKQFETTGSTTPQIPIPPPQPAKIRDWPRFKELVDSHGSLTQKELASLWGNVSHHTISRGLKKLGYTRKKKPMPTKSAVKKPAMNSEKK</sequence>
<proteinExistence type="predicted"/>
<dbReference type="EMBL" id="BLAY01000026">
    <property type="protein sequence ID" value="GET37322.1"/>
    <property type="molecule type" value="Genomic_DNA"/>
</dbReference>
<feature type="domain" description="Transposase Synechocystis PCC 6803" evidence="2">
    <location>
        <begin position="3"/>
        <end position="125"/>
    </location>
</feature>
<dbReference type="SUPFAM" id="SSF46689">
    <property type="entry name" value="Homeodomain-like"/>
    <property type="match status" value="1"/>
</dbReference>
<feature type="compositionally biased region" description="Basic residues" evidence="1">
    <location>
        <begin position="100"/>
        <end position="113"/>
    </location>
</feature>
<accession>A0AAV3X3D8</accession>
<organism evidence="3 4">
    <name type="scientific">Microseira wollei NIES-4236</name>
    <dbReference type="NCBI Taxonomy" id="2530354"/>
    <lineage>
        <taxon>Bacteria</taxon>
        <taxon>Bacillati</taxon>
        <taxon>Cyanobacteriota</taxon>
        <taxon>Cyanophyceae</taxon>
        <taxon>Oscillatoriophycideae</taxon>
        <taxon>Aerosakkonematales</taxon>
        <taxon>Aerosakkonemataceae</taxon>
        <taxon>Microseira</taxon>
    </lineage>
</organism>
<dbReference type="InterPro" id="IPR036388">
    <property type="entry name" value="WH-like_DNA-bd_sf"/>
</dbReference>
<keyword evidence="4" id="KW-1185">Reference proteome</keyword>
<protein>
    <submittedName>
        <fullName evidence="3">Transposase, putative</fullName>
    </submittedName>
</protein>
<dbReference type="Pfam" id="PF01710">
    <property type="entry name" value="HTH_Tnp_IS630"/>
    <property type="match status" value="1"/>
</dbReference>
<evidence type="ECO:0000259" key="2">
    <source>
        <dbReference type="Pfam" id="PF01710"/>
    </source>
</evidence>